<protein>
    <submittedName>
        <fullName evidence="1">Uncharacterized protein</fullName>
    </submittedName>
</protein>
<dbReference type="AlphaFoldDB" id="A0A0L8G1S5"/>
<dbReference type="EMBL" id="KQ424459">
    <property type="protein sequence ID" value="KOF70971.1"/>
    <property type="molecule type" value="Genomic_DNA"/>
</dbReference>
<sequence>MTVWVGLRYGERGRVDVLKIYQAHTSIDKMNVKNILCLNYVTSSVFHFGIGSNLRKVWQELIFASCGKEYIIL</sequence>
<reference evidence="1" key="1">
    <citation type="submission" date="2015-07" db="EMBL/GenBank/DDBJ databases">
        <title>MeaNS - Measles Nucleotide Surveillance Program.</title>
        <authorList>
            <person name="Tran T."/>
            <person name="Druce J."/>
        </authorList>
    </citation>
    <scope>NUCLEOTIDE SEQUENCE</scope>
    <source>
        <strain evidence="1">UCB-OBI-ISO-001</strain>
        <tissue evidence="1">Gonad</tissue>
    </source>
</reference>
<accession>A0A0L8G1S5</accession>
<name>A0A0L8G1S5_OCTBM</name>
<organism evidence="1">
    <name type="scientific">Octopus bimaculoides</name>
    <name type="common">California two-spotted octopus</name>
    <dbReference type="NCBI Taxonomy" id="37653"/>
    <lineage>
        <taxon>Eukaryota</taxon>
        <taxon>Metazoa</taxon>
        <taxon>Spiralia</taxon>
        <taxon>Lophotrochozoa</taxon>
        <taxon>Mollusca</taxon>
        <taxon>Cephalopoda</taxon>
        <taxon>Coleoidea</taxon>
        <taxon>Octopodiformes</taxon>
        <taxon>Octopoda</taxon>
        <taxon>Incirrata</taxon>
        <taxon>Octopodidae</taxon>
        <taxon>Octopus</taxon>
    </lineage>
</organism>
<proteinExistence type="predicted"/>
<evidence type="ECO:0000313" key="1">
    <source>
        <dbReference type="EMBL" id="KOF70971.1"/>
    </source>
</evidence>
<gene>
    <name evidence="1" type="ORF">OCBIM_22001881mg</name>
</gene>